<evidence type="ECO:0000313" key="1">
    <source>
        <dbReference type="EMBL" id="MBX52942.1"/>
    </source>
</evidence>
<accession>A0A2P2PDZ8</accession>
<organism evidence="1">
    <name type="scientific">Rhizophora mucronata</name>
    <name type="common">Asiatic mangrove</name>
    <dbReference type="NCBI Taxonomy" id="61149"/>
    <lineage>
        <taxon>Eukaryota</taxon>
        <taxon>Viridiplantae</taxon>
        <taxon>Streptophyta</taxon>
        <taxon>Embryophyta</taxon>
        <taxon>Tracheophyta</taxon>
        <taxon>Spermatophyta</taxon>
        <taxon>Magnoliopsida</taxon>
        <taxon>eudicotyledons</taxon>
        <taxon>Gunneridae</taxon>
        <taxon>Pentapetalae</taxon>
        <taxon>rosids</taxon>
        <taxon>fabids</taxon>
        <taxon>Malpighiales</taxon>
        <taxon>Rhizophoraceae</taxon>
        <taxon>Rhizophora</taxon>
    </lineage>
</organism>
<dbReference type="AlphaFoldDB" id="A0A2P2PDZ8"/>
<reference evidence="1" key="1">
    <citation type="submission" date="2018-02" db="EMBL/GenBank/DDBJ databases">
        <title>Rhizophora mucronata_Transcriptome.</title>
        <authorList>
            <person name="Meera S.P."/>
            <person name="Sreeshan A."/>
            <person name="Augustine A."/>
        </authorList>
    </citation>
    <scope>NUCLEOTIDE SEQUENCE</scope>
    <source>
        <tissue evidence="1">Leaf</tissue>
    </source>
</reference>
<proteinExistence type="predicted"/>
<sequence>MIVALPMATQNMRFICQSYAGIKHQCLQVP</sequence>
<dbReference type="EMBL" id="GGEC01072458">
    <property type="protein sequence ID" value="MBX52942.1"/>
    <property type="molecule type" value="Transcribed_RNA"/>
</dbReference>
<protein>
    <submittedName>
        <fullName evidence="1">Uncharacterized protein</fullName>
    </submittedName>
</protein>
<name>A0A2P2PDZ8_RHIMU</name>